<dbReference type="InterPro" id="IPR003772">
    <property type="entry name" value="YceD"/>
</dbReference>
<dbReference type="Pfam" id="PF02620">
    <property type="entry name" value="YceD"/>
    <property type="match status" value="1"/>
</dbReference>
<evidence type="ECO:0000313" key="1">
    <source>
        <dbReference type="EMBL" id="MCG4617236.1"/>
    </source>
</evidence>
<comment type="caution">
    <text evidence="1">The sequence shown here is derived from an EMBL/GenBank/DDBJ whole genome shotgun (WGS) entry which is preliminary data.</text>
</comment>
<sequence>MKQVKKAAIPLELTGLGTGEGDSKTWQLQVTLPTAIGTEDMAVPAGQSLDLQLLAVAISEGVSLSVSGTARAEGACVRCLKAVEKTLDFSLSRVYYYPEELAHLLNEVSEDSIVYADVDEAYQVQPDSRLDLEPLLIDALVPQIPYSVLCAPDCPGLCPECGIMLTNAGADHHHEKIDPRWSVLTNLFEEQEKKDE</sequence>
<dbReference type="RefSeq" id="WP_238127520.1">
    <property type="nucleotide sequence ID" value="NZ_JAKNHJ010000003.1"/>
</dbReference>
<accession>A0AAJ1BAW7</accession>
<organism evidence="1 2">
    <name type="scientific">Varibaculum cambriense</name>
    <dbReference type="NCBI Taxonomy" id="184870"/>
    <lineage>
        <taxon>Bacteria</taxon>
        <taxon>Bacillati</taxon>
        <taxon>Actinomycetota</taxon>
        <taxon>Actinomycetes</taxon>
        <taxon>Actinomycetales</taxon>
        <taxon>Actinomycetaceae</taxon>
        <taxon>Varibaculum</taxon>
    </lineage>
</organism>
<dbReference type="AlphaFoldDB" id="A0AAJ1BAW7"/>
<name>A0AAJ1BAW7_9ACTO</name>
<gene>
    <name evidence="1" type="ORF">L0M99_01825</name>
</gene>
<dbReference type="EMBL" id="JAKNHJ010000003">
    <property type="protein sequence ID" value="MCG4617236.1"/>
    <property type="molecule type" value="Genomic_DNA"/>
</dbReference>
<protein>
    <submittedName>
        <fullName evidence="1">DUF177 domain-containing protein</fullName>
    </submittedName>
</protein>
<evidence type="ECO:0000313" key="2">
    <source>
        <dbReference type="Proteomes" id="UP001200537"/>
    </source>
</evidence>
<proteinExistence type="predicted"/>
<dbReference type="Proteomes" id="UP001200537">
    <property type="component" value="Unassembled WGS sequence"/>
</dbReference>
<reference evidence="1" key="1">
    <citation type="submission" date="2022-01" db="EMBL/GenBank/DDBJ databases">
        <title>Collection of gut derived symbiotic bacterial strains cultured from healthy donors.</title>
        <authorList>
            <person name="Lin H."/>
            <person name="Kohout C."/>
            <person name="Waligurski E."/>
            <person name="Pamer E.G."/>
        </authorList>
    </citation>
    <scope>NUCLEOTIDE SEQUENCE</scope>
    <source>
        <strain evidence="1">DFI.7.46</strain>
    </source>
</reference>